<proteinExistence type="predicted"/>
<organism evidence="1">
    <name type="scientific">marine sediment metagenome</name>
    <dbReference type="NCBI Taxonomy" id="412755"/>
    <lineage>
        <taxon>unclassified sequences</taxon>
        <taxon>metagenomes</taxon>
        <taxon>ecological metagenomes</taxon>
    </lineage>
</organism>
<dbReference type="InterPro" id="IPR050696">
    <property type="entry name" value="FtsA/MreB"/>
</dbReference>
<protein>
    <submittedName>
        <fullName evidence="1">Uncharacterized protein</fullName>
    </submittedName>
</protein>
<accession>A0A0F8W438</accession>
<dbReference type="PANTHER" id="PTHR32432:SF3">
    <property type="entry name" value="ETHANOLAMINE UTILIZATION PROTEIN EUTJ"/>
    <property type="match status" value="1"/>
</dbReference>
<sequence>FTTAGIDVDIVQLTPLALYNYVLFDQMDDLPPADEYDPDNPPPSLVVLSMGTDSTDLVVTNGYRVWQRSIPMGGNHFTVTEKTRISNRPNQNTGMDTPRRANVIERLSIHVLCFSADMMPSVSPRKVLINKALMANAKV</sequence>
<gene>
    <name evidence="1" type="ORF">LCGC14_3114520</name>
</gene>
<comment type="caution">
    <text evidence="1">The sequence shown here is derived from an EMBL/GenBank/DDBJ whole genome shotgun (WGS) entry which is preliminary data.</text>
</comment>
<dbReference type="Gene3D" id="3.30.420.40">
    <property type="match status" value="2"/>
</dbReference>
<dbReference type="PANTHER" id="PTHR32432">
    <property type="entry name" value="CELL DIVISION PROTEIN FTSA-RELATED"/>
    <property type="match status" value="1"/>
</dbReference>
<name>A0A0F8W438_9ZZZZ</name>
<evidence type="ECO:0000313" key="1">
    <source>
        <dbReference type="EMBL" id="KKK51482.1"/>
    </source>
</evidence>
<dbReference type="AlphaFoldDB" id="A0A0F8W438"/>
<reference evidence="1" key="1">
    <citation type="journal article" date="2015" name="Nature">
        <title>Complex archaea that bridge the gap between prokaryotes and eukaryotes.</title>
        <authorList>
            <person name="Spang A."/>
            <person name="Saw J.H."/>
            <person name="Jorgensen S.L."/>
            <person name="Zaremba-Niedzwiedzka K."/>
            <person name="Martijn J."/>
            <person name="Lind A.E."/>
            <person name="van Eijk R."/>
            <person name="Schleper C."/>
            <person name="Guy L."/>
            <person name="Ettema T.J."/>
        </authorList>
    </citation>
    <scope>NUCLEOTIDE SEQUENCE</scope>
</reference>
<dbReference type="EMBL" id="LAZR01067488">
    <property type="protein sequence ID" value="KKK51482.1"/>
    <property type="molecule type" value="Genomic_DNA"/>
</dbReference>
<feature type="non-terminal residue" evidence="1">
    <location>
        <position position="1"/>
    </location>
</feature>